<evidence type="ECO:0000256" key="1">
    <source>
        <dbReference type="SAM" id="MobiDB-lite"/>
    </source>
</evidence>
<dbReference type="Proteomes" id="UP001642464">
    <property type="component" value="Unassembled WGS sequence"/>
</dbReference>
<dbReference type="EMBL" id="CAXAMM010014114">
    <property type="protein sequence ID" value="CAK9032971.1"/>
    <property type="molecule type" value="Genomic_DNA"/>
</dbReference>
<dbReference type="InterPro" id="IPR036865">
    <property type="entry name" value="CRAL-TRIO_dom_sf"/>
</dbReference>
<dbReference type="CDD" id="cd00170">
    <property type="entry name" value="SEC14"/>
    <property type="match status" value="1"/>
</dbReference>
<name>A0ABP0L1E0_9DINO</name>
<dbReference type="InterPro" id="IPR052578">
    <property type="entry name" value="PI_Transfer_CRAL-TRIO"/>
</dbReference>
<reference evidence="3 4" key="1">
    <citation type="submission" date="2024-02" db="EMBL/GenBank/DDBJ databases">
        <authorList>
            <person name="Chen Y."/>
            <person name="Shah S."/>
            <person name="Dougan E. K."/>
            <person name="Thang M."/>
            <person name="Chan C."/>
        </authorList>
    </citation>
    <scope>NUCLEOTIDE SEQUENCE [LARGE SCALE GENOMIC DNA]</scope>
</reference>
<dbReference type="GO" id="GO:0005840">
    <property type="term" value="C:ribosome"/>
    <property type="evidence" value="ECO:0007669"/>
    <property type="project" value="UniProtKB-KW"/>
</dbReference>
<dbReference type="PANTHER" id="PTHR45824">
    <property type="entry name" value="GH16843P"/>
    <property type="match status" value="1"/>
</dbReference>
<organism evidence="3 4">
    <name type="scientific">Durusdinium trenchii</name>
    <dbReference type="NCBI Taxonomy" id="1381693"/>
    <lineage>
        <taxon>Eukaryota</taxon>
        <taxon>Sar</taxon>
        <taxon>Alveolata</taxon>
        <taxon>Dinophyceae</taxon>
        <taxon>Suessiales</taxon>
        <taxon>Symbiodiniaceae</taxon>
        <taxon>Durusdinium</taxon>
    </lineage>
</organism>
<feature type="region of interest" description="Disordered" evidence="1">
    <location>
        <begin position="460"/>
        <end position="483"/>
    </location>
</feature>
<evidence type="ECO:0000313" key="4">
    <source>
        <dbReference type="Proteomes" id="UP001642464"/>
    </source>
</evidence>
<evidence type="ECO:0000259" key="2">
    <source>
        <dbReference type="PROSITE" id="PS50191"/>
    </source>
</evidence>
<dbReference type="SUPFAM" id="SSF52087">
    <property type="entry name" value="CRAL/TRIO domain"/>
    <property type="match status" value="1"/>
</dbReference>
<dbReference type="PROSITE" id="PS50191">
    <property type="entry name" value="CRAL_TRIO"/>
    <property type="match status" value="1"/>
</dbReference>
<dbReference type="InterPro" id="IPR001251">
    <property type="entry name" value="CRAL-TRIO_dom"/>
</dbReference>
<feature type="compositionally biased region" description="Basic and acidic residues" evidence="1">
    <location>
        <begin position="429"/>
        <end position="448"/>
    </location>
</feature>
<evidence type="ECO:0000313" key="3">
    <source>
        <dbReference type="EMBL" id="CAK9032971.1"/>
    </source>
</evidence>
<sequence length="508" mass="57253">MSLMRCIPGKCTWTDACCSGFSKVIGAAPLKDALLKEDKKEKWDSQRDEKLDSSFCLENRPVNIVNDSEVNGFRPLSEPITIEVNECNLAPFSLPQECFSYVPEPGMVVCSFENGESERMISCNTELSKDELSMLQKLQEEAALQKRAFVPSLSVAAVRYLGDTGDVQEALQRMNETQAWRLSYFSSPISDSSVLDDLSKGFIYFCGRDAALRPALVMRASRVPFGIPAEQFGRLFVFCMEYFLRYMVLPGRVENIVVIVDLKDISYSQMPTVSALMELKEVLTKQDAGRVFCFYVCNMPFIVRALTSVVQAAMTEKQRQKMRFVDVSELVQDFALNQLEEDLGGTRRLETTFFPFPLPPGPFAAGSSEVMEAVPNLHQLITAETARGRLRDVRRSNRANRRLELSEAARAELKGLRALEVDEVESGEEDRHRGNPRNWTKDKMDKEEQSNWMDLLKDGTVGGACRREGSPQRGQIKPTSQSSLENQQVNSQCMFLCPFCRVGIHVAR</sequence>
<dbReference type="PANTHER" id="PTHR45824:SF29">
    <property type="entry name" value="GH16843P"/>
    <property type="match status" value="1"/>
</dbReference>
<protein>
    <submittedName>
        <fullName evidence="3">50S ribosomal protein L33</fullName>
    </submittedName>
</protein>
<proteinExistence type="predicted"/>
<keyword evidence="4" id="KW-1185">Reference proteome</keyword>
<dbReference type="Pfam" id="PF00650">
    <property type="entry name" value="CRAL_TRIO"/>
    <property type="match status" value="1"/>
</dbReference>
<feature type="region of interest" description="Disordered" evidence="1">
    <location>
        <begin position="423"/>
        <end position="448"/>
    </location>
</feature>
<feature type="domain" description="CRAL-TRIO" evidence="2">
    <location>
        <begin position="191"/>
        <end position="351"/>
    </location>
</feature>
<accession>A0ABP0L1E0</accession>
<gene>
    <name evidence="3" type="ORF">SCF082_LOCUS20299</name>
</gene>
<comment type="caution">
    <text evidence="3">The sequence shown here is derived from an EMBL/GenBank/DDBJ whole genome shotgun (WGS) entry which is preliminary data.</text>
</comment>
<dbReference type="SMART" id="SM00516">
    <property type="entry name" value="SEC14"/>
    <property type="match status" value="1"/>
</dbReference>
<keyword evidence="3" id="KW-0687">Ribonucleoprotein</keyword>
<dbReference type="Gene3D" id="3.40.525.10">
    <property type="entry name" value="CRAL-TRIO lipid binding domain"/>
    <property type="match status" value="1"/>
</dbReference>
<keyword evidence="3" id="KW-0689">Ribosomal protein</keyword>